<dbReference type="InterPro" id="IPR007466">
    <property type="entry name" value="Peptidyl-Arg-deiminase_porph"/>
</dbReference>
<keyword evidence="1" id="KW-0378">Hydrolase</keyword>
<protein>
    <submittedName>
        <fullName evidence="2">Agmatine deiminase</fullName>
    </submittedName>
</protein>
<dbReference type="PANTHER" id="PTHR31377:SF0">
    <property type="entry name" value="AGMATINE DEIMINASE-RELATED"/>
    <property type="match status" value="1"/>
</dbReference>
<comment type="caution">
    <text evidence="2">The sequence shown here is derived from an EMBL/GenBank/DDBJ whole genome shotgun (WGS) entry which is preliminary data.</text>
</comment>
<evidence type="ECO:0000256" key="1">
    <source>
        <dbReference type="ARBA" id="ARBA00022801"/>
    </source>
</evidence>
<dbReference type="PANTHER" id="PTHR31377">
    <property type="entry name" value="AGMATINE DEIMINASE-RELATED"/>
    <property type="match status" value="1"/>
</dbReference>
<keyword evidence="3" id="KW-1185">Reference proteome</keyword>
<sequence>MLSSRRQPAEWALHDAVWIGWPSAADLWEDDLGPARAEVEDLIRAVLFPGGDGSGARGEPVHLLARGADAIAAAEIMRERLPEPALLTIHDAPIGDIWLRDTGPVFVKEESGALAASAFAFNGWGGKYRLAKDDEIARIVAELAGVRLRRFDEFTGEGGALETDGEGTFITTRQCLLNANRNPGLSEKDVEAVLKAALDAEKVVWLDEGLAGDHTDGHVDNLARFVAPGKVVCMRPCGEDDPNADVLAAIEKTLAAATDAAGRKLEVVTVPSPGRVELDGEPAAASHMNFYIANQSVVMPVYEKLTGKAAPGHDAAEILKELIDRPYFCAVDSSHILTGGGSFHCISQQQPSRQEDRIRR</sequence>
<name>A0A2S7JZW3_9PROT</name>
<gene>
    <name evidence="2" type="ORF">CW354_22730</name>
</gene>
<dbReference type="AlphaFoldDB" id="A0A2S7JZW3"/>
<organism evidence="2 3">
    <name type="scientific">Hyphococcus luteus</name>
    <dbReference type="NCBI Taxonomy" id="2058213"/>
    <lineage>
        <taxon>Bacteria</taxon>
        <taxon>Pseudomonadati</taxon>
        <taxon>Pseudomonadota</taxon>
        <taxon>Alphaproteobacteria</taxon>
        <taxon>Parvularculales</taxon>
        <taxon>Parvularculaceae</taxon>
        <taxon>Hyphococcus</taxon>
    </lineage>
</organism>
<dbReference type="GO" id="GO:0047632">
    <property type="term" value="F:agmatine deiminase activity"/>
    <property type="evidence" value="ECO:0007669"/>
    <property type="project" value="TreeGrafter"/>
</dbReference>
<evidence type="ECO:0000313" key="3">
    <source>
        <dbReference type="Proteomes" id="UP000239504"/>
    </source>
</evidence>
<proteinExistence type="predicted"/>
<dbReference type="Proteomes" id="UP000239504">
    <property type="component" value="Unassembled WGS sequence"/>
</dbReference>
<dbReference type="RefSeq" id="WP_104832424.1">
    <property type="nucleotide sequence ID" value="NZ_PJCH01000017.1"/>
</dbReference>
<evidence type="ECO:0000313" key="2">
    <source>
        <dbReference type="EMBL" id="PQA85787.1"/>
    </source>
</evidence>
<dbReference type="OrthoDB" id="9808013at2"/>
<dbReference type="EMBL" id="PJCH01000017">
    <property type="protein sequence ID" value="PQA85787.1"/>
    <property type="molecule type" value="Genomic_DNA"/>
</dbReference>
<dbReference type="GO" id="GO:0004668">
    <property type="term" value="F:protein-arginine deiminase activity"/>
    <property type="evidence" value="ECO:0007669"/>
    <property type="project" value="InterPro"/>
</dbReference>
<dbReference type="SUPFAM" id="SSF55909">
    <property type="entry name" value="Pentein"/>
    <property type="match status" value="1"/>
</dbReference>
<dbReference type="Pfam" id="PF04371">
    <property type="entry name" value="PAD_porph"/>
    <property type="match status" value="1"/>
</dbReference>
<dbReference type="Gene3D" id="3.75.10.10">
    <property type="entry name" value="L-arginine/glycine Amidinotransferase, Chain A"/>
    <property type="match status" value="1"/>
</dbReference>
<reference evidence="2 3" key="1">
    <citation type="submission" date="2017-12" db="EMBL/GenBank/DDBJ databases">
        <authorList>
            <person name="Hurst M.R.H."/>
        </authorList>
    </citation>
    <scope>NUCLEOTIDE SEQUENCE [LARGE SCALE GENOMIC DNA]</scope>
    <source>
        <strain evidence="2 3">SY-3-19</strain>
    </source>
</reference>
<dbReference type="GO" id="GO:0009446">
    <property type="term" value="P:putrescine biosynthetic process"/>
    <property type="evidence" value="ECO:0007669"/>
    <property type="project" value="InterPro"/>
</dbReference>
<accession>A0A2S7JZW3</accession>